<dbReference type="AlphaFoldDB" id="A0A316FUG0"/>
<comment type="caution">
    <text evidence="2">The sequence shown here is derived from an EMBL/GenBank/DDBJ whole genome shotgun (WGS) entry which is preliminary data.</text>
</comment>
<feature type="transmembrane region" description="Helical" evidence="1">
    <location>
        <begin position="64"/>
        <end position="89"/>
    </location>
</feature>
<feature type="transmembrane region" description="Helical" evidence="1">
    <location>
        <begin position="298"/>
        <end position="321"/>
    </location>
</feature>
<feature type="transmembrane region" description="Helical" evidence="1">
    <location>
        <begin position="228"/>
        <end position="251"/>
    </location>
</feature>
<feature type="transmembrane region" description="Helical" evidence="1">
    <location>
        <begin position="328"/>
        <end position="345"/>
    </location>
</feature>
<protein>
    <submittedName>
        <fullName evidence="2">Uncharacterized protein</fullName>
    </submittedName>
</protein>
<dbReference type="EMBL" id="QGGR01000001">
    <property type="protein sequence ID" value="PWK52053.1"/>
    <property type="molecule type" value="Genomic_DNA"/>
</dbReference>
<feature type="transmembrane region" description="Helical" evidence="1">
    <location>
        <begin position="263"/>
        <end position="286"/>
    </location>
</feature>
<dbReference type="Proteomes" id="UP000245697">
    <property type="component" value="Unassembled WGS sequence"/>
</dbReference>
<name>A0A316FUG0_9ACTN</name>
<gene>
    <name evidence="2" type="ORF">BC793_10162</name>
</gene>
<proteinExistence type="predicted"/>
<evidence type="ECO:0000256" key="1">
    <source>
        <dbReference type="SAM" id="Phobius"/>
    </source>
</evidence>
<keyword evidence="3" id="KW-1185">Reference proteome</keyword>
<keyword evidence="1" id="KW-1133">Transmembrane helix</keyword>
<keyword evidence="1" id="KW-0472">Membrane</keyword>
<dbReference type="OrthoDB" id="3397817at2"/>
<reference evidence="2 3" key="1">
    <citation type="submission" date="2018-05" db="EMBL/GenBank/DDBJ databases">
        <title>Genomic Encyclopedia of Archaeal and Bacterial Type Strains, Phase II (KMG-II): from individual species to whole genera.</title>
        <authorList>
            <person name="Goeker M."/>
        </authorList>
    </citation>
    <scope>NUCLEOTIDE SEQUENCE [LARGE SCALE GENOMIC DNA]</scope>
    <source>
        <strain evidence="2 3">DSM 45184</strain>
    </source>
</reference>
<evidence type="ECO:0000313" key="2">
    <source>
        <dbReference type="EMBL" id="PWK52053.1"/>
    </source>
</evidence>
<evidence type="ECO:0000313" key="3">
    <source>
        <dbReference type="Proteomes" id="UP000245697"/>
    </source>
</evidence>
<keyword evidence="1" id="KW-0812">Transmembrane</keyword>
<organism evidence="2 3">
    <name type="scientific">Actinoplanes xinjiangensis</name>
    <dbReference type="NCBI Taxonomy" id="512350"/>
    <lineage>
        <taxon>Bacteria</taxon>
        <taxon>Bacillati</taxon>
        <taxon>Actinomycetota</taxon>
        <taxon>Actinomycetes</taxon>
        <taxon>Micromonosporales</taxon>
        <taxon>Micromonosporaceae</taxon>
        <taxon>Actinoplanes</taxon>
    </lineage>
</organism>
<sequence>MSDRLARRYAFWLRCYPSGPRRAEMLATLLECAAPERTRPTGREILNLIGYGLRARLGRPASTGVVVLAVLVTLASGLLGAAAAARIGWANAPSLPSGAESAALGETVFPGQRVWGGGDAEPFVPSGDGEQTIYGYADYWVKHNDTTRDVLVCARGARDRLAAAGWDVHGDVVFEEEVASETPIGTATFWASRDDLVLSYTGVLWGNRAPWDSDGAASFELSRSAPPWMITLAVAGGVLGGFAGWLLFGWASRRSEGHPLRTSVAGALGWAAAVWTLLVASMGGLWNLRPDRPSDELVWLGLRSLTGGSGTVILAMAVAAFAAVRLRAALPAAVLLAGVVVVSGWQSAAAAACTPSGPPGDPAPADVAHSRVARVFIAQDSTDEQRNHAEAAIARVWGATSFSFHYDPTDEEYRHAYCDGGELTGDSGMKVPYFWEIGMTSPGVFPALVDEVSPMPGVVAVVHGRAA</sequence>
<accession>A0A316FUG0</accession>
<dbReference type="RefSeq" id="WP_109588502.1">
    <property type="nucleotide sequence ID" value="NZ_BONA01000021.1"/>
</dbReference>